<protein>
    <submittedName>
        <fullName evidence="3">Uncharacterized protein</fullName>
    </submittedName>
</protein>
<reference evidence="3" key="1">
    <citation type="submission" date="2021-01" db="EMBL/GenBank/DDBJ databases">
        <authorList>
            <person name="Corre E."/>
            <person name="Pelletier E."/>
            <person name="Niang G."/>
            <person name="Scheremetjew M."/>
            <person name="Finn R."/>
            <person name="Kale V."/>
            <person name="Holt S."/>
            <person name="Cochrane G."/>
            <person name="Meng A."/>
            <person name="Brown T."/>
            <person name="Cohen L."/>
        </authorList>
    </citation>
    <scope>NUCLEOTIDE SEQUENCE</scope>
    <source>
        <strain evidence="3">CCMP1594</strain>
    </source>
</reference>
<name>A0A7S4FDQ6_9EUGL</name>
<proteinExistence type="predicted"/>
<keyword evidence="2" id="KW-1133">Transmembrane helix</keyword>
<accession>A0A7S4FDQ6</accession>
<dbReference type="EMBL" id="HBJA01003479">
    <property type="protein sequence ID" value="CAE0790001.1"/>
    <property type="molecule type" value="Transcribed_RNA"/>
</dbReference>
<gene>
    <name evidence="3" type="ORF">EGYM00163_LOCUS1115</name>
</gene>
<feature type="transmembrane region" description="Helical" evidence="2">
    <location>
        <begin position="261"/>
        <end position="285"/>
    </location>
</feature>
<evidence type="ECO:0000256" key="2">
    <source>
        <dbReference type="SAM" id="Phobius"/>
    </source>
</evidence>
<organism evidence="3">
    <name type="scientific">Eutreptiella gymnastica</name>
    <dbReference type="NCBI Taxonomy" id="73025"/>
    <lineage>
        <taxon>Eukaryota</taxon>
        <taxon>Discoba</taxon>
        <taxon>Euglenozoa</taxon>
        <taxon>Euglenida</taxon>
        <taxon>Spirocuta</taxon>
        <taxon>Euglenophyceae</taxon>
        <taxon>Eutreptiales</taxon>
        <taxon>Eutreptiaceae</taxon>
        <taxon>Eutreptiella</taxon>
    </lineage>
</organism>
<keyword evidence="2" id="KW-0472">Membrane</keyword>
<feature type="transmembrane region" description="Helical" evidence="2">
    <location>
        <begin position="297"/>
        <end position="319"/>
    </location>
</feature>
<feature type="transmembrane region" description="Helical" evidence="2">
    <location>
        <begin position="156"/>
        <end position="181"/>
    </location>
</feature>
<feature type="transmembrane region" description="Helical" evidence="2">
    <location>
        <begin position="110"/>
        <end position="131"/>
    </location>
</feature>
<feature type="transmembrane region" description="Helical" evidence="2">
    <location>
        <begin position="219"/>
        <end position="241"/>
    </location>
</feature>
<dbReference type="AlphaFoldDB" id="A0A7S4FDQ6"/>
<keyword evidence="2" id="KW-0812">Transmembrane</keyword>
<evidence type="ECO:0000256" key="1">
    <source>
        <dbReference type="SAM" id="MobiDB-lite"/>
    </source>
</evidence>
<feature type="transmembrane region" description="Helical" evidence="2">
    <location>
        <begin position="334"/>
        <end position="357"/>
    </location>
</feature>
<feature type="transmembrane region" description="Helical" evidence="2">
    <location>
        <begin position="21"/>
        <end position="42"/>
    </location>
</feature>
<feature type="transmembrane region" description="Helical" evidence="2">
    <location>
        <begin position="78"/>
        <end position="98"/>
    </location>
</feature>
<feature type="region of interest" description="Disordered" evidence="1">
    <location>
        <begin position="370"/>
        <end position="399"/>
    </location>
</feature>
<evidence type="ECO:0000313" key="3">
    <source>
        <dbReference type="EMBL" id="CAE0790001.1"/>
    </source>
</evidence>
<sequence>MYADLEDKEYWRNFEYSAAALPWLLGILLTFITLISLSIWLAHSQVWTVVDGVPRDMVVEESNGEISGISAARRNMRLATSILAISLAVITAVIYAVHVDHHRYRKYVNYLLAACLLATGILAVVCFGLDVGREDDAENCVGSAHATTVCESLADIALLCTIFDALLAAFLFISGFLVAAFTRSGDWCRIRYQNTYHELYSDRWPGLVANGVSRVRKTLTFWALFLTIVFGVTLLCATLALPGQQYQWVDSNNRLIETPGWPVRCTIVRYALCTLVILTIAFNLIPLNSRVVSYTLGFLYVVASAMAIAAFGLDVAAIVDATATSCPAGVTCDYTPYVTTAVIDIVGSILLAGYVFWEYYWAKREQQLDVEPTDADPETPQQSKDGIQNGPLLSSPYEA</sequence>